<organism evidence="1 2">
    <name type="scientific">Pseudozyma antarctica</name>
    <name type="common">Yeast</name>
    <name type="synonym">Candida antarctica</name>
    <dbReference type="NCBI Taxonomy" id="84753"/>
    <lineage>
        <taxon>Eukaryota</taxon>
        <taxon>Fungi</taxon>
        <taxon>Dikarya</taxon>
        <taxon>Basidiomycota</taxon>
        <taxon>Ustilaginomycotina</taxon>
        <taxon>Ustilaginomycetes</taxon>
        <taxon>Ustilaginales</taxon>
        <taxon>Ustilaginaceae</taxon>
        <taxon>Moesziomyces</taxon>
    </lineage>
</organism>
<gene>
    <name evidence="1" type="ORF">PAN0_012c4405</name>
</gene>
<sequence length="254" mass="27671">MMLSSLVTLALVLAGCHAAPSGPRRTDSESTQHPLAYASLPYEPETAARTPPSLPDGDYAFSFKQHKWNYNGAGVNHMSTGTWYSSLSQAKVLVTASTLDWASNNATLAGELTGAYTSSLFDYADASAASKANVKNYYFASDYTKPVSLGTCNANELPIGAAQGQLLPPDFLRQNGIYAGTELLPQYGQADKWVAFFGQGLALSFYFVTATDGHQRWVRYDQYSRGEQTTVVTEIFNLRENARFKAGLFNPCKP</sequence>
<reference evidence="2" key="1">
    <citation type="journal article" date="2014" name="Genome Announc.">
        <title>Draft Genome Sequence of the Yeast Pseudozyma antarctica Type Strain JCM10317, a Producer of the Glycolipid Biosurfactants, Mannosylerythritol Lipids.</title>
        <authorList>
            <person name="Saika A."/>
            <person name="Koike H."/>
            <person name="Hori T."/>
            <person name="Fukuoka T."/>
            <person name="Sato S."/>
            <person name="Habe H."/>
            <person name="Kitamoto D."/>
            <person name="Morita T."/>
        </authorList>
    </citation>
    <scope>NUCLEOTIDE SEQUENCE [LARGE SCALE GENOMIC DNA]</scope>
    <source>
        <strain evidence="2">JCM 10317</strain>
    </source>
</reference>
<dbReference type="Proteomes" id="UP000053758">
    <property type="component" value="Unassembled WGS sequence"/>
</dbReference>
<proteinExistence type="predicted"/>
<dbReference type="EMBL" id="DF830079">
    <property type="protein sequence ID" value="GAK66183.1"/>
    <property type="molecule type" value="Genomic_DNA"/>
</dbReference>
<accession>A0A081CHN7</accession>
<dbReference type="RefSeq" id="XP_014655428.1">
    <property type="nucleotide sequence ID" value="XM_014799942.1"/>
</dbReference>
<dbReference type="GeneID" id="26305227"/>
<name>A0A081CHN7_PSEA2</name>
<keyword evidence="2" id="KW-1185">Reference proteome</keyword>
<dbReference type="OrthoDB" id="10249858at2759"/>
<dbReference type="HOGENOM" id="CLU_1094140_0_0_1"/>
<evidence type="ECO:0000313" key="2">
    <source>
        <dbReference type="Proteomes" id="UP000053758"/>
    </source>
</evidence>
<protein>
    <submittedName>
        <fullName evidence="1">Uncharacterized protein</fullName>
    </submittedName>
</protein>
<evidence type="ECO:0000313" key="1">
    <source>
        <dbReference type="EMBL" id="GAK66183.1"/>
    </source>
</evidence>
<dbReference type="AlphaFoldDB" id="A0A081CHN7"/>